<dbReference type="GO" id="GO:0000976">
    <property type="term" value="F:transcription cis-regulatory region binding"/>
    <property type="evidence" value="ECO:0007669"/>
    <property type="project" value="TreeGrafter"/>
</dbReference>
<dbReference type="GO" id="GO:0003700">
    <property type="term" value="F:DNA-binding transcription factor activity"/>
    <property type="evidence" value="ECO:0007669"/>
    <property type="project" value="InterPro"/>
</dbReference>
<dbReference type="InterPro" id="IPR004827">
    <property type="entry name" value="bZIP"/>
</dbReference>
<name>A0A1J3DI24_NOCCA</name>
<evidence type="ECO:0000256" key="3">
    <source>
        <dbReference type="ARBA" id="ARBA00023125"/>
    </source>
</evidence>
<gene>
    <name evidence="8" type="ORF">GA_TR3654_c13_g1_i1_g.12458</name>
</gene>
<protein>
    <submittedName>
        <fullName evidence="8">Basic leucine zipper 1</fullName>
    </submittedName>
</protein>
<evidence type="ECO:0000313" key="8">
    <source>
        <dbReference type="EMBL" id="JAU18574.1"/>
    </source>
</evidence>
<dbReference type="AlphaFoldDB" id="A0A1J3DI24"/>
<dbReference type="SMART" id="SM00338">
    <property type="entry name" value="BRLZ"/>
    <property type="match status" value="1"/>
</dbReference>
<dbReference type="Pfam" id="PF07716">
    <property type="entry name" value="bZIP_2"/>
    <property type="match status" value="1"/>
</dbReference>
<evidence type="ECO:0000256" key="6">
    <source>
        <dbReference type="SAM" id="MobiDB-lite"/>
    </source>
</evidence>
<evidence type="ECO:0000256" key="2">
    <source>
        <dbReference type="ARBA" id="ARBA00023015"/>
    </source>
</evidence>
<reference evidence="8" key="1">
    <citation type="submission" date="2016-07" db="EMBL/GenBank/DDBJ databases">
        <title>De novo transcriptome assembly of four accessions of the metal hyperaccumulator plant Noccaea caerulescens.</title>
        <authorList>
            <person name="Blande D."/>
            <person name="Halimaa P."/>
            <person name="Tervahauta A.I."/>
            <person name="Aarts M.G."/>
            <person name="Karenlampi S.O."/>
        </authorList>
    </citation>
    <scope>NUCLEOTIDE SEQUENCE</scope>
</reference>
<feature type="compositionally biased region" description="Polar residues" evidence="6">
    <location>
        <begin position="1"/>
        <end position="11"/>
    </location>
</feature>
<sequence length="141" mass="16134">MANAEKTSSGSDIDEKKRKRKLSNRESARRSRLKKQKLMEETIQEISSLERRIKESSERCKVVRQRLDSVEYENAVLKSEKMWLSSYISDLENMMVTTSLTLTHGDGDDQNAKAGMAAGDCRRRPWQLGCDSLQPMASFKT</sequence>
<keyword evidence="4" id="KW-0804">Transcription</keyword>
<dbReference type="SUPFAM" id="SSF57959">
    <property type="entry name" value="Leucine zipper domain"/>
    <property type="match status" value="1"/>
</dbReference>
<evidence type="ECO:0000256" key="5">
    <source>
        <dbReference type="ARBA" id="ARBA00023242"/>
    </source>
</evidence>
<dbReference type="GO" id="GO:0045893">
    <property type="term" value="P:positive regulation of DNA-templated transcription"/>
    <property type="evidence" value="ECO:0007669"/>
    <property type="project" value="TreeGrafter"/>
</dbReference>
<accession>A0A1J3DI24</accession>
<dbReference type="EMBL" id="GEVI01013746">
    <property type="protein sequence ID" value="JAU18574.1"/>
    <property type="molecule type" value="Transcribed_RNA"/>
</dbReference>
<keyword evidence="3" id="KW-0238">DNA-binding</keyword>
<dbReference type="PROSITE" id="PS00036">
    <property type="entry name" value="BZIP_BASIC"/>
    <property type="match status" value="1"/>
</dbReference>
<dbReference type="CDD" id="cd14702">
    <property type="entry name" value="bZIP_plant_GBF1"/>
    <property type="match status" value="1"/>
</dbReference>
<comment type="subcellular location">
    <subcellularLocation>
        <location evidence="1">Nucleus</location>
    </subcellularLocation>
</comment>
<keyword evidence="2" id="KW-0805">Transcription regulation</keyword>
<dbReference type="PANTHER" id="PTHR45764:SF31">
    <property type="entry name" value="BASIC LEUCINE ZIPPER 1"/>
    <property type="match status" value="1"/>
</dbReference>
<feature type="region of interest" description="Disordered" evidence="6">
    <location>
        <begin position="1"/>
        <end position="37"/>
    </location>
</feature>
<dbReference type="InterPro" id="IPR046347">
    <property type="entry name" value="bZIP_sf"/>
</dbReference>
<dbReference type="PANTHER" id="PTHR45764">
    <property type="entry name" value="BZIP TRANSCRIPTION FACTOR 44"/>
    <property type="match status" value="1"/>
</dbReference>
<dbReference type="InterPro" id="IPR045314">
    <property type="entry name" value="bZIP_plant_GBF1"/>
</dbReference>
<dbReference type="PROSITE" id="PS50217">
    <property type="entry name" value="BZIP"/>
    <property type="match status" value="1"/>
</dbReference>
<dbReference type="GO" id="GO:0046982">
    <property type="term" value="F:protein heterodimerization activity"/>
    <property type="evidence" value="ECO:0007669"/>
    <property type="project" value="UniProtKB-ARBA"/>
</dbReference>
<dbReference type="GO" id="GO:0005634">
    <property type="term" value="C:nucleus"/>
    <property type="evidence" value="ECO:0007669"/>
    <property type="project" value="UniProtKB-SubCell"/>
</dbReference>
<feature type="domain" description="BZIP" evidence="7">
    <location>
        <begin position="14"/>
        <end position="77"/>
    </location>
</feature>
<organism evidence="8">
    <name type="scientific">Noccaea caerulescens</name>
    <name type="common">Alpine penny-cress</name>
    <name type="synonym">Thlaspi caerulescens</name>
    <dbReference type="NCBI Taxonomy" id="107243"/>
    <lineage>
        <taxon>Eukaryota</taxon>
        <taxon>Viridiplantae</taxon>
        <taxon>Streptophyta</taxon>
        <taxon>Embryophyta</taxon>
        <taxon>Tracheophyta</taxon>
        <taxon>Spermatophyta</taxon>
        <taxon>Magnoliopsida</taxon>
        <taxon>eudicotyledons</taxon>
        <taxon>Gunneridae</taxon>
        <taxon>Pentapetalae</taxon>
        <taxon>rosids</taxon>
        <taxon>malvids</taxon>
        <taxon>Brassicales</taxon>
        <taxon>Brassicaceae</taxon>
        <taxon>Coluteocarpeae</taxon>
        <taxon>Noccaea</taxon>
    </lineage>
</organism>
<evidence type="ECO:0000256" key="4">
    <source>
        <dbReference type="ARBA" id="ARBA00023163"/>
    </source>
</evidence>
<evidence type="ECO:0000256" key="1">
    <source>
        <dbReference type="ARBA" id="ARBA00004123"/>
    </source>
</evidence>
<proteinExistence type="predicted"/>
<evidence type="ECO:0000259" key="7">
    <source>
        <dbReference type="PROSITE" id="PS50217"/>
    </source>
</evidence>
<keyword evidence="5" id="KW-0539">Nucleus</keyword>